<gene>
    <name evidence="1" type="ORF">VNO80_07273</name>
</gene>
<sequence length="113" mass="12530">MLLHPCLAIAVFYLLAAKLHCLGSTFHCLFGAVNNVRSHVLSTFSLTSHFLAVFSLSSHLLTECFLTSETFSLRVLHHGHPGLDVLTIVSWAILTEQQWTFSLISGTLYLARS</sequence>
<dbReference type="AlphaFoldDB" id="A0AAN9NQA2"/>
<name>A0AAN9NQA2_PHACN</name>
<dbReference type="EMBL" id="JAYMYR010000003">
    <property type="protein sequence ID" value="KAK7373853.1"/>
    <property type="molecule type" value="Genomic_DNA"/>
</dbReference>
<organism evidence="1 2">
    <name type="scientific">Phaseolus coccineus</name>
    <name type="common">Scarlet runner bean</name>
    <name type="synonym">Phaseolus multiflorus</name>
    <dbReference type="NCBI Taxonomy" id="3886"/>
    <lineage>
        <taxon>Eukaryota</taxon>
        <taxon>Viridiplantae</taxon>
        <taxon>Streptophyta</taxon>
        <taxon>Embryophyta</taxon>
        <taxon>Tracheophyta</taxon>
        <taxon>Spermatophyta</taxon>
        <taxon>Magnoliopsida</taxon>
        <taxon>eudicotyledons</taxon>
        <taxon>Gunneridae</taxon>
        <taxon>Pentapetalae</taxon>
        <taxon>rosids</taxon>
        <taxon>fabids</taxon>
        <taxon>Fabales</taxon>
        <taxon>Fabaceae</taxon>
        <taxon>Papilionoideae</taxon>
        <taxon>50 kb inversion clade</taxon>
        <taxon>NPAAA clade</taxon>
        <taxon>indigoferoid/millettioid clade</taxon>
        <taxon>Phaseoleae</taxon>
        <taxon>Phaseolus</taxon>
    </lineage>
</organism>
<keyword evidence="2" id="KW-1185">Reference proteome</keyword>
<accession>A0AAN9NQA2</accession>
<reference evidence="1 2" key="1">
    <citation type="submission" date="2024-01" db="EMBL/GenBank/DDBJ databases">
        <title>The genomes of 5 underutilized Papilionoideae crops provide insights into root nodulation and disease resistanc.</title>
        <authorList>
            <person name="Jiang F."/>
        </authorList>
    </citation>
    <scope>NUCLEOTIDE SEQUENCE [LARGE SCALE GENOMIC DNA]</scope>
    <source>
        <strain evidence="1">JINMINGXINNONG_FW02</strain>
        <tissue evidence="1">Leaves</tissue>
    </source>
</reference>
<evidence type="ECO:0000313" key="1">
    <source>
        <dbReference type="EMBL" id="KAK7373853.1"/>
    </source>
</evidence>
<protein>
    <submittedName>
        <fullName evidence="1">Uncharacterized protein</fullName>
    </submittedName>
</protein>
<dbReference type="Proteomes" id="UP001374584">
    <property type="component" value="Unassembled WGS sequence"/>
</dbReference>
<evidence type="ECO:0000313" key="2">
    <source>
        <dbReference type="Proteomes" id="UP001374584"/>
    </source>
</evidence>
<comment type="caution">
    <text evidence="1">The sequence shown here is derived from an EMBL/GenBank/DDBJ whole genome shotgun (WGS) entry which is preliminary data.</text>
</comment>
<proteinExistence type="predicted"/>